<dbReference type="PROSITE" id="PS50031">
    <property type="entry name" value="EH"/>
    <property type="match status" value="1"/>
</dbReference>
<dbReference type="CDD" id="cd00052">
    <property type="entry name" value="EH"/>
    <property type="match status" value="1"/>
</dbReference>
<feature type="region of interest" description="Disordered" evidence="1">
    <location>
        <begin position="29"/>
        <end position="325"/>
    </location>
</feature>
<dbReference type="RefSeq" id="XP_040690929.1">
    <property type="nucleotide sequence ID" value="XM_040836297.1"/>
</dbReference>
<dbReference type="EMBL" id="KV878211">
    <property type="protein sequence ID" value="OJJ37253.1"/>
    <property type="molecule type" value="Genomic_DNA"/>
</dbReference>
<dbReference type="OrthoDB" id="10045710at2759"/>
<dbReference type="GeneID" id="63752145"/>
<name>A0A1L9RQV5_ASPWE</name>
<dbReference type="Proteomes" id="UP000184383">
    <property type="component" value="Unassembled WGS sequence"/>
</dbReference>
<feature type="compositionally biased region" description="Polar residues" evidence="1">
    <location>
        <begin position="95"/>
        <end position="105"/>
    </location>
</feature>
<dbReference type="Gene3D" id="1.10.238.10">
    <property type="entry name" value="EF-hand"/>
    <property type="match status" value="1"/>
</dbReference>
<keyword evidence="4" id="KW-1185">Reference proteome</keyword>
<evidence type="ECO:0000313" key="4">
    <source>
        <dbReference type="Proteomes" id="UP000184383"/>
    </source>
</evidence>
<feature type="region of interest" description="Disordered" evidence="1">
    <location>
        <begin position="1"/>
        <end position="20"/>
    </location>
</feature>
<dbReference type="SMART" id="SM00027">
    <property type="entry name" value="EH"/>
    <property type="match status" value="1"/>
</dbReference>
<dbReference type="VEuPathDB" id="FungiDB:ASPWEDRAFT_445709"/>
<evidence type="ECO:0000313" key="3">
    <source>
        <dbReference type="EMBL" id="OJJ37253.1"/>
    </source>
</evidence>
<dbReference type="AlphaFoldDB" id="A0A1L9RQV5"/>
<dbReference type="SUPFAM" id="SSF47473">
    <property type="entry name" value="EF-hand"/>
    <property type="match status" value="1"/>
</dbReference>
<feature type="compositionally biased region" description="Basic and acidic residues" evidence="1">
    <location>
        <begin position="106"/>
        <end position="115"/>
    </location>
</feature>
<sequence length="574" mass="62858">MSSLNHRPPSRSHANDSLTALQGAALAFNASSSRAPSPSARGTDPNKAMGAALLAGKNVSHHHHPQSGDHLAPDSPAPPEIGSVRDKIGRFAANSRATSPQSTSDRSLKAADISRSRTPQKIAARLAAEHSPVRSEKSSIENDMAKQASNKVHQHIPPSNSIKKEVPDLPAPKPIHNTVDLTKTFDHILQNGQPSSPGSSPIHRKPIVPVHTKPPNVAQQAAIKSSPISPIQRKPAPPAARGTVRAPRHDSPGGTRSFNSCRSSSPQSSTHSKQFISPLSDEQKPQLPPRRVDPSVARVASSHNGSSFGDNSSPRTPLTPSVASIYSRSHNNSSASILDEPNIMSEEALSNAIVASSLASSRASPTRKVPPPPPPTRRPRSRSILQLAHASRKEISRTPSPSRGMRHTLRDPTKADEEEDRNRRHHKMHIIHKHPHKHHEGDRKRWRSEVSEKERKRYEGVWAANKGYLVPTQAQVMMQDRGSLNKYPPNASEMVLNLVVRDIWTRSRLPPTTLEQIYELVDRQKIGLLTRDEFVVGMWLIDQQLKGHKLPVRVADSVWNSVARISGIKTPSLI</sequence>
<evidence type="ECO:0000259" key="2">
    <source>
        <dbReference type="PROSITE" id="PS50031"/>
    </source>
</evidence>
<dbReference type="InterPro" id="IPR011992">
    <property type="entry name" value="EF-hand-dom_pair"/>
</dbReference>
<dbReference type="InterPro" id="IPR000261">
    <property type="entry name" value="EH_dom"/>
</dbReference>
<organism evidence="3 4">
    <name type="scientific">Aspergillus wentii DTO 134E9</name>
    <dbReference type="NCBI Taxonomy" id="1073089"/>
    <lineage>
        <taxon>Eukaryota</taxon>
        <taxon>Fungi</taxon>
        <taxon>Dikarya</taxon>
        <taxon>Ascomycota</taxon>
        <taxon>Pezizomycotina</taxon>
        <taxon>Eurotiomycetes</taxon>
        <taxon>Eurotiomycetidae</taxon>
        <taxon>Eurotiales</taxon>
        <taxon>Aspergillaceae</taxon>
        <taxon>Aspergillus</taxon>
        <taxon>Aspergillus subgen. Cremei</taxon>
    </lineage>
</organism>
<feature type="compositionally biased region" description="Basic and acidic residues" evidence="1">
    <location>
        <begin position="127"/>
        <end position="144"/>
    </location>
</feature>
<feature type="compositionally biased region" description="Low complexity" evidence="1">
    <location>
        <begin position="257"/>
        <end position="272"/>
    </location>
</feature>
<proteinExistence type="predicted"/>
<evidence type="ECO:0000256" key="1">
    <source>
        <dbReference type="SAM" id="MobiDB-lite"/>
    </source>
</evidence>
<feature type="compositionally biased region" description="Polar residues" evidence="1">
    <location>
        <begin position="147"/>
        <end position="161"/>
    </location>
</feature>
<feature type="compositionally biased region" description="Low complexity" evidence="1">
    <location>
        <begin position="30"/>
        <end position="41"/>
    </location>
</feature>
<dbReference type="Pfam" id="PF12763">
    <property type="entry name" value="EH"/>
    <property type="match status" value="1"/>
</dbReference>
<feature type="compositionally biased region" description="Polar residues" evidence="1">
    <location>
        <begin position="301"/>
        <end position="325"/>
    </location>
</feature>
<protein>
    <recommendedName>
        <fullName evidence="2">EH domain-containing protein</fullName>
    </recommendedName>
</protein>
<dbReference type="STRING" id="1073089.A0A1L9RQV5"/>
<feature type="region of interest" description="Disordered" evidence="1">
    <location>
        <begin position="357"/>
        <end position="424"/>
    </location>
</feature>
<gene>
    <name evidence="3" type="ORF">ASPWEDRAFT_445709</name>
</gene>
<reference evidence="4" key="1">
    <citation type="journal article" date="2017" name="Genome Biol.">
        <title>Comparative genomics reveals high biological diversity and specific adaptations in the industrially and medically important fungal genus Aspergillus.</title>
        <authorList>
            <person name="de Vries R.P."/>
            <person name="Riley R."/>
            <person name="Wiebenga A."/>
            <person name="Aguilar-Osorio G."/>
            <person name="Amillis S."/>
            <person name="Uchima C.A."/>
            <person name="Anderluh G."/>
            <person name="Asadollahi M."/>
            <person name="Askin M."/>
            <person name="Barry K."/>
            <person name="Battaglia E."/>
            <person name="Bayram O."/>
            <person name="Benocci T."/>
            <person name="Braus-Stromeyer S.A."/>
            <person name="Caldana C."/>
            <person name="Canovas D."/>
            <person name="Cerqueira G.C."/>
            <person name="Chen F."/>
            <person name="Chen W."/>
            <person name="Choi C."/>
            <person name="Clum A."/>
            <person name="Dos Santos R.A."/>
            <person name="Damasio A.R."/>
            <person name="Diallinas G."/>
            <person name="Emri T."/>
            <person name="Fekete E."/>
            <person name="Flipphi M."/>
            <person name="Freyberg S."/>
            <person name="Gallo A."/>
            <person name="Gournas C."/>
            <person name="Habgood R."/>
            <person name="Hainaut M."/>
            <person name="Harispe M.L."/>
            <person name="Henrissat B."/>
            <person name="Hilden K.S."/>
            <person name="Hope R."/>
            <person name="Hossain A."/>
            <person name="Karabika E."/>
            <person name="Karaffa L."/>
            <person name="Karanyi Z."/>
            <person name="Krasevec N."/>
            <person name="Kuo A."/>
            <person name="Kusch H."/>
            <person name="LaButti K."/>
            <person name="Lagendijk E.L."/>
            <person name="Lapidus A."/>
            <person name="Levasseur A."/>
            <person name="Lindquist E."/>
            <person name="Lipzen A."/>
            <person name="Logrieco A.F."/>
            <person name="MacCabe A."/>
            <person name="Maekelae M.R."/>
            <person name="Malavazi I."/>
            <person name="Melin P."/>
            <person name="Meyer V."/>
            <person name="Mielnichuk N."/>
            <person name="Miskei M."/>
            <person name="Molnar A.P."/>
            <person name="Mule G."/>
            <person name="Ngan C.Y."/>
            <person name="Orejas M."/>
            <person name="Orosz E."/>
            <person name="Ouedraogo J.P."/>
            <person name="Overkamp K.M."/>
            <person name="Park H.-S."/>
            <person name="Perrone G."/>
            <person name="Piumi F."/>
            <person name="Punt P.J."/>
            <person name="Ram A.F."/>
            <person name="Ramon A."/>
            <person name="Rauscher S."/>
            <person name="Record E."/>
            <person name="Riano-Pachon D.M."/>
            <person name="Robert V."/>
            <person name="Roehrig J."/>
            <person name="Ruller R."/>
            <person name="Salamov A."/>
            <person name="Salih N.S."/>
            <person name="Samson R.A."/>
            <person name="Sandor E."/>
            <person name="Sanguinetti M."/>
            <person name="Schuetze T."/>
            <person name="Sepcic K."/>
            <person name="Shelest E."/>
            <person name="Sherlock G."/>
            <person name="Sophianopoulou V."/>
            <person name="Squina F.M."/>
            <person name="Sun H."/>
            <person name="Susca A."/>
            <person name="Todd R.B."/>
            <person name="Tsang A."/>
            <person name="Unkles S.E."/>
            <person name="van de Wiele N."/>
            <person name="van Rossen-Uffink D."/>
            <person name="Oliveira J.V."/>
            <person name="Vesth T.C."/>
            <person name="Visser J."/>
            <person name="Yu J.-H."/>
            <person name="Zhou M."/>
            <person name="Andersen M.R."/>
            <person name="Archer D.B."/>
            <person name="Baker S.E."/>
            <person name="Benoit I."/>
            <person name="Brakhage A.A."/>
            <person name="Braus G.H."/>
            <person name="Fischer R."/>
            <person name="Frisvad J.C."/>
            <person name="Goldman G.H."/>
            <person name="Houbraken J."/>
            <person name="Oakley B."/>
            <person name="Pocsi I."/>
            <person name="Scazzocchio C."/>
            <person name="Seiboth B."/>
            <person name="vanKuyk P.A."/>
            <person name="Wortman J."/>
            <person name="Dyer P.S."/>
            <person name="Grigoriev I.V."/>
        </authorList>
    </citation>
    <scope>NUCLEOTIDE SEQUENCE [LARGE SCALE GENOMIC DNA]</scope>
    <source>
        <strain evidence="4">DTO 134E9</strain>
    </source>
</reference>
<accession>A0A1L9RQV5</accession>
<feature type="compositionally biased region" description="Polar residues" evidence="1">
    <location>
        <begin position="217"/>
        <end position="229"/>
    </location>
</feature>
<feature type="domain" description="EH" evidence="2">
    <location>
        <begin position="484"/>
        <end position="565"/>
    </location>
</feature>